<evidence type="ECO:0000259" key="1">
    <source>
        <dbReference type="Pfam" id="PF13456"/>
    </source>
</evidence>
<dbReference type="PANTHER" id="PTHR47074">
    <property type="entry name" value="BNAC02G40300D PROTEIN"/>
    <property type="match status" value="1"/>
</dbReference>
<accession>A0AA88U7L0</accession>
<dbReference type="InterPro" id="IPR002156">
    <property type="entry name" value="RNaseH_domain"/>
</dbReference>
<evidence type="ECO:0000313" key="2">
    <source>
        <dbReference type="EMBL" id="KAK2973603.1"/>
    </source>
</evidence>
<dbReference type="Gene3D" id="3.30.420.10">
    <property type="entry name" value="Ribonuclease H-like superfamily/Ribonuclease H"/>
    <property type="match status" value="1"/>
</dbReference>
<dbReference type="AlphaFoldDB" id="A0AA88U7L0"/>
<reference evidence="2" key="1">
    <citation type="submission" date="2022-12" db="EMBL/GenBank/DDBJ databases">
        <title>Draft genome assemblies for two species of Escallonia (Escalloniales).</title>
        <authorList>
            <person name="Chanderbali A."/>
            <person name="Dervinis C."/>
            <person name="Anghel I."/>
            <person name="Soltis D."/>
            <person name="Soltis P."/>
            <person name="Zapata F."/>
        </authorList>
    </citation>
    <scope>NUCLEOTIDE SEQUENCE</scope>
    <source>
        <strain evidence="2">UCBG92.1500</strain>
        <tissue evidence="2">Leaf</tissue>
    </source>
</reference>
<protein>
    <recommendedName>
        <fullName evidence="1">RNase H type-1 domain-containing protein</fullName>
    </recommendedName>
</protein>
<name>A0AA88U7L0_9ASTE</name>
<dbReference type="Proteomes" id="UP001187471">
    <property type="component" value="Unassembled WGS sequence"/>
</dbReference>
<dbReference type="InterPro" id="IPR036397">
    <property type="entry name" value="RNaseH_sf"/>
</dbReference>
<gene>
    <name evidence="2" type="ORF">RJ640_027513</name>
</gene>
<organism evidence="2 3">
    <name type="scientific">Escallonia rubra</name>
    <dbReference type="NCBI Taxonomy" id="112253"/>
    <lineage>
        <taxon>Eukaryota</taxon>
        <taxon>Viridiplantae</taxon>
        <taxon>Streptophyta</taxon>
        <taxon>Embryophyta</taxon>
        <taxon>Tracheophyta</taxon>
        <taxon>Spermatophyta</taxon>
        <taxon>Magnoliopsida</taxon>
        <taxon>eudicotyledons</taxon>
        <taxon>Gunneridae</taxon>
        <taxon>Pentapetalae</taxon>
        <taxon>asterids</taxon>
        <taxon>campanulids</taxon>
        <taxon>Escalloniales</taxon>
        <taxon>Escalloniaceae</taxon>
        <taxon>Escallonia</taxon>
    </lineage>
</organism>
<dbReference type="GO" id="GO:0004523">
    <property type="term" value="F:RNA-DNA hybrid ribonuclease activity"/>
    <property type="evidence" value="ECO:0007669"/>
    <property type="project" value="InterPro"/>
</dbReference>
<keyword evidence="3" id="KW-1185">Reference proteome</keyword>
<dbReference type="Pfam" id="PF13456">
    <property type="entry name" value="RVT_3"/>
    <property type="match status" value="1"/>
</dbReference>
<comment type="caution">
    <text evidence="2">The sequence shown here is derived from an EMBL/GenBank/DDBJ whole genome shotgun (WGS) entry which is preliminary data.</text>
</comment>
<dbReference type="PANTHER" id="PTHR47074:SF48">
    <property type="entry name" value="POLYNUCLEOTIDYL TRANSFERASE, RIBONUCLEASE H-LIKE SUPERFAMILY PROTEIN"/>
    <property type="match status" value="1"/>
</dbReference>
<dbReference type="InterPro" id="IPR052929">
    <property type="entry name" value="RNase_H-like_EbsB-rel"/>
</dbReference>
<proteinExistence type="predicted"/>
<dbReference type="EMBL" id="JAVXUO010002395">
    <property type="protein sequence ID" value="KAK2973603.1"/>
    <property type="molecule type" value="Genomic_DNA"/>
</dbReference>
<dbReference type="SUPFAM" id="SSF53098">
    <property type="entry name" value="Ribonuclease H-like"/>
    <property type="match status" value="1"/>
</dbReference>
<evidence type="ECO:0000313" key="3">
    <source>
        <dbReference type="Proteomes" id="UP001187471"/>
    </source>
</evidence>
<feature type="domain" description="RNase H type-1" evidence="1">
    <location>
        <begin position="33"/>
        <end position="146"/>
    </location>
</feature>
<dbReference type="GO" id="GO:0003676">
    <property type="term" value="F:nucleic acid binding"/>
    <property type="evidence" value="ECO:0007669"/>
    <property type="project" value="InterPro"/>
</dbReference>
<sequence>MSMCERRVDGGTFRSATAADVDFPIGDRRVRKEGSMGCGVIVRDSAGSILAALSKNIYGIMDPEYAKAIAAGEAAMFGYDCGFNFVQMKGDAILIINALNSSKENLSAIWGIIDGVKRIAHCFDSCTFQHIKRSGNEAAHGLAKFA</sequence>
<dbReference type="InterPro" id="IPR012337">
    <property type="entry name" value="RNaseH-like_sf"/>
</dbReference>